<accession>A0A837NIA6</accession>
<reference evidence="2 3" key="1">
    <citation type="submission" date="2015-08" db="EMBL/GenBank/DDBJ databases">
        <title>Genome sequencing and assembly of the deep-sea bacterium Idiomarina zobellii.</title>
        <authorList>
            <person name="Mithoefer S.D."/>
            <person name="Rheaume B.A."/>
            <person name="MacLea K.S."/>
        </authorList>
    </citation>
    <scope>NUCLEOTIDE SEQUENCE [LARGE SCALE GENOMIC DNA]</scope>
    <source>
        <strain evidence="2 3">KMM 231</strain>
    </source>
</reference>
<dbReference type="Proteomes" id="UP000053030">
    <property type="component" value="Unassembled WGS sequence"/>
</dbReference>
<evidence type="ECO:0000313" key="3">
    <source>
        <dbReference type="Proteomes" id="UP000053030"/>
    </source>
</evidence>
<keyword evidence="3" id="KW-1185">Reference proteome</keyword>
<protein>
    <submittedName>
        <fullName evidence="2">Uncharacterized protein</fullName>
    </submittedName>
</protein>
<gene>
    <name evidence="2" type="ORF">AFK76_01035</name>
</gene>
<keyword evidence="1" id="KW-0472">Membrane</keyword>
<proteinExistence type="predicted"/>
<dbReference type="EMBL" id="LHSG01000001">
    <property type="protein sequence ID" value="KPD24978.1"/>
    <property type="molecule type" value="Genomic_DNA"/>
</dbReference>
<feature type="transmembrane region" description="Helical" evidence="1">
    <location>
        <begin position="36"/>
        <end position="53"/>
    </location>
</feature>
<comment type="caution">
    <text evidence="2">The sequence shown here is derived from an EMBL/GenBank/DDBJ whole genome shotgun (WGS) entry which is preliminary data.</text>
</comment>
<keyword evidence="1" id="KW-1133">Transmembrane helix</keyword>
<evidence type="ECO:0000256" key="1">
    <source>
        <dbReference type="SAM" id="Phobius"/>
    </source>
</evidence>
<name>A0A837NIA6_9GAMM</name>
<sequence>MDGLRQALMDELVASPVSEGFDSKRSTLSVGAPPSLTLPFPLFSIAVLWFSYLKSIESQDV</sequence>
<evidence type="ECO:0000313" key="2">
    <source>
        <dbReference type="EMBL" id="KPD24978.1"/>
    </source>
</evidence>
<organism evidence="2 3">
    <name type="scientific">Idiomarina zobellii</name>
    <dbReference type="NCBI Taxonomy" id="86103"/>
    <lineage>
        <taxon>Bacteria</taxon>
        <taxon>Pseudomonadati</taxon>
        <taxon>Pseudomonadota</taxon>
        <taxon>Gammaproteobacteria</taxon>
        <taxon>Alteromonadales</taxon>
        <taxon>Idiomarinaceae</taxon>
        <taxon>Idiomarina</taxon>
    </lineage>
</organism>
<dbReference type="AlphaFoldDB" id="A0A837NIA6"/>
<keyword evidence="1" id="KW-0812">Transmembrane</keyword>